<keyword evidence="3" id="KW-1185">Reference proteome</keyword>
<evidence type="ECO:0000313" key="2">
    <source>
        <dbReference type="EMBL" id="KAL0179676.1"/>
    </source>
</evidence>
<feature type="compositionally biased region" description="Low complexity" evidence="1">
    <location>
        <begin position="21"/>
        <end position="33"/>
    </location>
</feature>
<feature type="compositionally biased region" description="Pro residues" evidence="1">
    <location>
        <begin position="78"/>
        <end position="87"/>
    </location>
</feature>
<comment type="caution">
    <text evidence="2">The sequence shown here is derived from an EMBL/GenBank/DDBJ whole genome shotgun (WGS) entry which is preliminary data.</text>
</comment>
<dbReference type="PANTHER" id="PTHR45725:SF12">
    <property type="entry name" value="DELPHILIN-RELATED"/>
    <property type="match status" value="1"/>
</dbReference>
<dbReference type="AlphaFoldDB" id="A0ABD0Q1T7"/>
<proteinExistence type="predicted"/>
<feature type="region of interest" description="Disordered" evidence="1">
    <location>
        <begin position="1"/>
        <end position="251"/>
    </location>
</feature>
<name>A0ABD0Q1T7_CIRMR</name>
<reference evidence="2 3" key="1">
    <citation type="submission" date="2024-05" db="EMBL/GenBank/DDBJ databases">
        <title>Genome sequencing and assembly of Indian major carp, Cirrhinus mrigala (Hamilton, 1822).</title>
        <authorList>
            <person name="Mohindra V."/>
            <person name="Chowdhury L.M."/>
            <person name="Lal K."/>
            <person name="Jena J.K."/>
        </authorList>
    </citation>
    <scope>NUCLEOTIDE SEQUENCE [LARGE SCALE GENOMIC DNA]</scope>
    <source>
        <strain evidence="2">CM1030</strain>
        <tissue evidence="2">Blood</tissue>
    </source>
</reference>
<dbReference type="EMBL" id="JAMKFB020000012">
    <property type="protein sequence ID" value="KAL0179676.1"/>
    <property type="molecule type" value="Genomic_DNA"/>
</dbReference>
<dbReference type="PANTHER" id="PTHR45725">
    <property type="entry name" value="FORMIN HOMOLOGY 2 FAMILY MEMBER"/>
    <property type="match status" value="1"/>
</dbReference>
<accession>A0ABD0Q1T7</accession>
<sequence>EVNMLPHELSSASSEDHSSSDDSTSVSYSSGSDHIPPPPQSPPPPPPPIQFTDPPSPLPLTPEHLPQPPPAFQHHPIIAPPPPPPRPFLTSRPSLHKVLPTSEELRAQHTHPRRSSPQPSTQSILQLHQPKAHPILQSSPHTSPQPPHTTTKHTHLRHPTQSIYQSQQTSAPRTSPNLTKQKSLHSQSSQQSYEGTLSSKVPPPPPPPLPPPCDPPPLPKSSPKASDNNHMSVKRLRWEQVENSEGTIWGQ</sequence>
<evidence type="ECO:0000256" key="1">
    <source>
        <dbReference type="SAM" id="MobiDB-lite"/>
    </source>
</evidence>
<dbReference type="Proteomes" id="UP001529510">
    <property type="component" value="Unassembled WGS sequence"/>
</dbReference>
<organism evidence="2 3">
    <name type="scientific">Cirrhinus mrigala</name>
    <name type="common">Mrigala</name>
    <dbReference type="NCBI Taxonomy" id="683832"/>
    <lineage>
        <taxon>Eukaryota</taxon>
        <taxon>Metazoa</taxon>
        <taxon>Chordata</taxon>
        <taxon>Craniata</taxon>
        <taxon>Vertebrata</taxon>
        <taxon>Euteleostomi</taxon>
        <taxon>Actinopterygii</taxon>
        <taxon>Neopterygii</taxon>
        <taxon>Teleostei</taxon>
        <taxon>Ostariophysi</taxon>
        <taxon>Cypriniformes</taxon>
        <taxon>Cyprinidae</taxon>
        <taxon>Labeoninae</taxon>
        <taxon>Labeonini</taxon>
        <taxon>Cirrhinus</taxon>
    </lineage>
</organism>
<feature type="compositionally biased region" description="Polar residues" evidence="1">
    <location>
        <begin position="161"/>
        <end position="185"/>
    </location>
</feature>
<feature type="compositionally biased region" description="Pro residues" evidence="1">
    <location>
        <begin position="201"/>
        <end position="220"/>
    </location>
</feature>
<feature type="compositionally biased region" description="Low complexity" evidence="1">
    <location>
        <begin position="186"/>
        <end position="200"/>
    </location>
</feature>
<dbReference type="InterPro" id="IPR051425">
    <property type="entry name" value="Formin_Homology"/>
</dbReference>
<feature type="compositionally biased region" description="Polar residues" evidence="1">
    <location>
        <begin position="241"/>
        <end position="251"/>
    </location>
</feature>
<feature type="compositionally biased region" description="Pro residues" evidence="1">
    <location>
        <begin position="35"/>
        <end position="71"/>
    </location>
</feature>
<protein>
    <submittedName>
        <fullName evidence="2">Uncharacterized protein</fullName>
    </submittedName>
</protein>
<feature type="non-terminal residue" evidence="2">
    <location>
        <position position="1"/>
    </location>
</feature>
<gene>
    <name evidence="2" type="ORF">M9458_025118</name>
</gene>
<evidence type="ECO:0000313" key="3">
    <source>
        <dbReference type="Proteomes" id="UP001529510"/>
    </source>
</evidence>
<feature type="non-terminal residue" evidence="2">
    <location>
        <position position="251"/>
    </location>
</feature>